<dbReference type="AlphaFoldDB" id="A0A6S7BCD7"/>
<gene>
    <name evidence="2" type="ORF">LMG28138_03838</name>
</gene>
<feature type="transmembrane region" description="Helical" evidence="1">
    <location>
        <begin position="12"/>
        <end position="33"/>
    </location>
</feature>
<proteinExistence type="predicted"/>
<feature type="transmembrane region" description="Helical" evidence="1">
    <location>
        <begin position="45"/>
        <end position="66"/>
    </location>
</feature>
<keyword evidence="1" id="KW-0812">Transmembrane</keyword>
<organism evidence="2 3">
    <name type="scientific">Pararobbsia alpina</name>
    <dbReference type="NCBI Taxonomy" id="621374"/>
    <lineage>
        <taxon>Bacteria</taxon>
        <taxon>Pseudomonadati</taxon>
        <taxon>Pseudomonadota</taxon>
        <taxon>Betaproteobacteria</taxon>
        <taxon>Burkholderiales</taxon>
        <taxon>Burkholderiaceae</taxon>
        <taxon>Pararobbsia</taxon>
    </lineage>
</organism>
<protein>
    <submittedName>
        <fullName evidence="2">Uncharacterized protein</fullName>
    </submittedName>
</protein>
<dbReference type="Proteomes" id="UP000494115">
    <property type="component" value="Unassembled WGS sequence"/>
</dbReference>
<keyword evidence="1" id="KW-0472">Membrane</keyword>
<sequence length="104" mass="11818">MRFRLRFLGKAVLVLAAIAALGWVVMVLWNGVIPAAFAGARVIDYGHALGLLVLSRILFGGFRGYGGWHGRRHWRRWEQMTPEEREKFQQGKSAGRCKHRAETV</sequence>
<name>A0A6S7BCD7_9BURK</name>
<keyword evidence="3" id="KW-1185">Reference proteome</keyword>
<dbReference type="RefSeq" id="WP_175106394.1">
    <property type="nucleotide sequence ID" value="NZ_CADIKM010000021.1"/>
</dbReference>
<evidence type="ECO:0000313" key="3">
    <source>
        <dbReference type="Proteomes" id="UP000494115"/>
    </source>
</evidence>
<evidence type="ECO:0000256" key="1">
    <source>
        <dbReference type="SAM" id="Phobius"/>
    </source>
</evidence>
<dbReference type="EMBL" id="CADIKM010000021">
    <property type="protein sequence ID" value="CAB3795244.1"/>
    <property type="molecule type" value="Genomic_DNA"/>
</dbReference>
<accession>A0A6S7BCD7</accession>
<keyword evidence="1" id="KW-1133">Transmembrane helix</keyword>
<evidence type="ECO:0000313" key="2">
    <source>
        <dbReference type="EMBL" id="CAB3795244.1"/>
    </source>
</evidence>
<reference evidence="2 3" key="1">
    <citation type="submission" date="2020-04" db="EMBL/GenBank/DDBJ databases">
        <authorList>
            <person name="De Canck E."/>
        </authorList>
    </citation>
    <scope>NUCLEOTIDE SEQUENCE [LARGE SCALE GENOMIC DNA]</scope>
    <source>
        <strain evidence="2 3">LMG 28138</strain>
    </source>
</reference>